<sequence length="584" mass="66347">MPPKSKKRRIAKQMHVEITWKGDSLGTINGETYFTSACIDRYNGESLRLKQHDVIAVNDRDAAKKQPNLALINLFWEKQDGSKWMEIRYFMNAHELPPSLKKKAKIRATKDDKFIVETTTIDELPIAEALYVESLEEFTCNMLYSTLTSSLTQLEQNDDGRASRSFVYSHRLKLKSFQNSESNKMAIAPEDIEQQLQTACDQLQLSSIPEKLIGREDERRQIYRTVHDAIQDGRGDPVYISGLPGMGKTATVKEIIGSLERLRDKQQLPDFAWIEVNGLHMPKPDMAYSIIWKALEKHQFSSKTFNPKKARECLHALFSKSSASRPVLVLLLDEMDFMLAGKNTVLYNLLEWQSMATSKLVLIGIANIMDLPERLPPKLRSRFGVHRIAFRSYTHVQIEAILTQRLSSLRVFEPHAIDLVAKSLAHQSGDIRKALMVCKAAAENALRRYLETKTNGIVTAKDVEIAQTSMSQSPLTLRLKHCSSIECIFLLALYRELKMHGVSSAFFDAIATRVETLGKTAGLTRIPTYKELEHVREELCRSDILRVLKQGTTPSNPNLSLTFSHEELQDAFGNHPIGRTMLWT</sequence>
<dbReference type="InterPro" id="IPR003959">
    <property type="entry name" value="ATPase_AAA_core"/>
</dbReference>
<dbReference type="InterPro" id="IPR043151">
    <property type="entry name" value="BAH_sf"/>
</dbReference>
<dbReference type="Pfam" id="PF22606">
    <property type="entry name" value="Cdc6-ORC-like_ATPase_lid"/>
    <property type="match status" value="1"/>
</dbReference>
<keyword evidence="4 6" id="KW-0238">DNA-binding</keyword>
<dbReference type="Gene3D" id="2.30.30.490">
    <property type="match status" value="1"/>
</dbReference>
<accession>A0A1W0A3T8</accession>
<evidence type="ECO:0000256" key="1">
    <source>
        <dbReference type="ARBA" id="ARBA00004123"/>
    </source>
</evidence>
<keyword evidence="9" id="KW-1185">Reference proteome</keyword>
<dbReference type="SUPFAM" id="SSF52540">
    <property type="entry name" value="P-loop containing nucleoside triphosphate hydrolases"/>
    <property type="match status" value="1"/>
</dbReference>
<dbReference type="InterPro" id="IPR027417">
    <property type="entry name" value="P-loop_NTPase"/>
</dbReference>
<dbReference type="GO" id="GO:0003688">
    <property type="term" value="F:DNA replication origin binding"/>
    <property type="evidence" value="ECO:0007669"/>
    <property type="project" value="TreeGrafter"/>
</dbReference>
<keyword evidence="3 6" id="KW-0235">DNA replication</keyword>
<evidence type="ECO:0000313" key="9">
    <source>
        <dbReference type="Proteomes" id="UP000243217"/>
    </source>
</evidence>
<feature type="domain" description="AAA+ ATPase" evidence="7">
    <location>
        <begin position="234"/>
        <end position="389"/>
    </location>
</feature>
<evidence type="ECO:0000256" key="3">
    <source>
        <dbReference type="ARBA" id="ARBA00022705"/>
    </source>
</evidence>
<dbReference type="Proteomes" id="UP000243217">
    <property type="component" value="Unassembled WGS sequence"/>
</dbReference>
<comment type="subcellular location">
    <subcellularLocation>
        <location evidence="1 6">Nucleus</location>
    </subcellularLocation>
</comment>
<dbReference type="Gene3D" id="3.40.50.300">
    <property type="entry name" value="P-loop containing nucleotide triphosphate hydrolases"/>
    <property type="match status" value="1"/>
</dbReference>
<dbReference type="OrthoDB" id="1926878at2759"/>
<proteinExistence type="inferred from homology"/>
<keyword evidence="6" id="KW-0547">Nucleotide-binding</keyword>
<dbReference type="EMBL" id="JNBS01000525">
    <property type="protein sequence ID" value="OQS04944.1"/>
    <property type="molecule type" value="Genomic_DNA"/>
</dbReference>
<dbReference type="InterPro" id="IPR054425">
    <property type="entry name" value="Cdc6_ORC1-like_ATPase_lid"/>
</dbReference>
<dbReference type="GO" id="GO:0005664">
    <property type="term" value="C:nuclear origin of replication recognition complex"/>
    <property type="evidence" value="ECO:0007669"/>
    <property type="project" value="TreeGrafter"/>
</dbReference>
<dbReference type="PANTHER" id="PTHR10763:SF23">
    <property type="entry name" value="ORIGIN RECOGNITION COMPLEX SUBUNIT 1"/>
    <property type="match status" value="1"/>
</dbReference>
<dbReference type="InterPro" id="IPR050311">
    <property type="entry name" value="ORC1/CDC6"/>
</dbReference>
<comment type="similarity">
    <text evidence="2 6">Belongs to the ORC1 family.</text>
</comment>
<organism evidence="8 9">
    <name type="scientific">Thraustotheca clavata</name>
    <dbReference type="NCBI Taxonomy" id="74557"/>
    <lineage>
        <taxon>Eukaryota</taxon>
        <taxon>Sar</taxon>
        <taxon>Stramenopiles</taxon>
        <taxon>Oomycota</taxon>
        <taxon>Saprolegniomycetes</taxon>
        <taxon>Saprolegniales</taxon>
        <taxon>Achlyaceae</taxon>
        <taxon>Thraustotheca</taxon>
    </lineage>
</organism>
<protein>
    <recommendedName>
        <fullName evidence="6">Origin recognition complex subunit 1</fullName>
    </recommendedName>
</protein>
<evidence type="ECO:0000256" key="2">
    <source>
        <dbReference type="ARBA" id="ARBA00008398"/>
    </source>
</evidence>
<reference evidence="8 9" key="1">
    <citation type="journal article" date="2014" name="Genome Biol. Evol.">
        <title>The secreted proteins of Achlya hypogyna and Thraustotheca clavata identify the ancestral oomycete secretome and reveal gene acquisitions by horizontal gene transfer.</title>
        <authorList>
            <person name="Misner I."/>
            <person name="Blouin N."/>
            <person name="Leonard G."/>
            <person name="Richards T.A."/>
            <person name="Lane C.E."/>
        </authorList>
    </citation>
    <scope>NUCLEOTIDE SEQUENCE [LARGE SCALE GENOMIC DNA]</scope>
    <source>
        <strain evidence="8 9">ATCC 34112</strain>
    </source>
</reference>
<dbReference type="GO" id="GO:0033314">
    <property type="term" value="P:mitotic DNA replication checkpoint signaling"/>
    <property type="evidence" value="ECO:0007669"/>
    <property type="project" value="TreeGrafter"/>
</dbReference>
<dbReference type="Gene3D" id="1.10.8.60">
    <property type="match status" value="1"/>
</dbReference>
<keyword evidence="6" id="KW-0067">ATP-binding</keyword>
<evidence type="ECO:0000256" key="6">
    <source>
        <dbReference type="RuleBase" id="RU365058"/>
    </source>
</evidence>
<comment type="caution">
    <text evidence="8">The sequence shown here is derived from an EMBL/GenBank/DDBJ whole genome shotgun (WGS) entry which is preliminary data.</text>
</comment>
<dbReference type="GO" id="GO:0016887">
    <property type="term" value="F:ATP hydrolysis activity"/>
    <property type="evidence" value="ECO:0007669"/>
    <property type="project" value="InterPro"/>
</dbReference>
<dbReference type="GO" id="GO:0005524">
    <property type="term" value="F:ATP binding"/>
    <property type="evidence" value="ECO:0007669"/>
    <property type="project" value="UniProtKB-KW"/>
</dbReference>
<dbReference type="Pfam" id="PF00004">
    <property type="entry name" value="AAA"/>
    <property type="match status" value="1"/>
</dbReference>
<dbReference type="SMART" id="SM00382">
    <property type="entry name" value="AAA"/>
    <property type="match status" value="1"/>
</dbReference>
<dbReference type="CDD" id="cd00009">
    <property type="entry name" value="AAA"/>
    <property type="match status" value="1"/>
</dbReference>
<dbReference type="AlphaFoldDB" id="A0A1W0A3T8"/>
<evidence type="ECO:0000256" key="5">
    <source>
        <dbReference type="ARBA" id="ARBA00023242"/>
    </source>
</evidence>
<evidence type="ECO:0000313" key="8">
    <source>
        <dbReference type="EMBL" id="OQS04944.1"/>
    </source>
</evidence>
<keyword evidence="5 6" id="KW-0539">Nucleus</keyword>
<dbReference type="STRING" id="74557.A0A1W0A3T8"/>
<dbReference type="GO" id="GO:0006270">
    <property type="term" value="P:DNA replication initiation"/>
    <property type="evidence" value="ECO:0007669"/>
    <property type="project" value="TreeGrafter"/>
</dbReference>
<comment type="function">
    <text evidence="6">Component of the origin recognition complex (ORC) that binds origins of replication. DNA-binding is ATP-dependent, however specific DNA sequences that define origins of replication have not been identified so far. ORC is required to assemble the pre-replication complex necessary to initiate DNA replication.</text>
</comment>
<gene>
    <name evidence="8" type="ORF">THRCLA_02864</name>
</gene>
<dbReference type="PANTHER" id="PTHR10763">
    <property type="entry name" value="CELL DIVISION CONTROL PROTEIN 6-RELATED"/>
    <property type="match status" value="1"/>
</dbReference>
<dbReference type="InterPro" id="IPR003593">
    <property type="entry name" value="AAA+_ATPase"/>
</dbReference>
<comment type="subunit">
    <text evidence="6">ORC is composed of six subunits.</text>
</comment>
<evidence type="ECO:0000256" key="4">
    <source>
        <dbReference type="ARBA" id="ARBA00023125"/>
    </source>
</evidence>
<name>A0A1W0A3T8_9STRA</name>
<evidence type="ECO:0000259" key="7">
    <source>
        <dbReference type="SMART" id="SM00382"/>
    </source>
</evidence>